<evidence type="ECO:0000313" key="5">
    <source>
        <dbReference type="EMBL" id="GLK89617.1"/>
    </source>
</evidence>
<gene>
    <name evidence="5" type="ORF">GCM10017655_26790</name>
</gene>
<reference evidence="5" key="2">
    <citation type="submission" date="2023-01" db="EMBL/GenBank/DDBJ databases">
        <authorList>
            <person name="Sun Q."/>
            <person name="Evtushenko L."/>
        </authorList>
    </citation>
    <scope>NUCLEOTIDE SEQUENCE</scope>
    <source>
        <strain evidence="5">VKM B-2935</strain>
    </source>
</reference>
<dbReference type="Proteomes" id="UP001143328">
    <property type="component" value="Unassembled WGS sequence"/>
</dbReference>
<evidence type="ECO:0000313" key="6">
    <source>
        <dbReference type="Proteomes" id="UP001143328"/>
    </source>
</evidence>
<sequence>MVFLNPGKTGEEFWDGYVKFMQAAASDLGMQLRVLDSQRDRDLMLAQARTVLQGDSKPDYLLFINEQYAAPEILRLAKDSGVKLFAVSNTLTPDQQHVLGSSREIYPNWIGSLVPNDVDAGYMMATGLIQHARESHSGQPLEMLAFSGVKQTPSSQQREQGLKKALAENPDVRLRVIAYGGWQWQRSYDQARTLLPRYPNVNMVWTASDEMAFGVMQAAQELGHTPGQDIHFATINSSAEALQAKIDGRIEVLVSGQFTIGGWALVMLHDYDNGVDFAKRGGKDRTLPIYVELDETQAARLAKHVVGKDNYGLDFRRYLLQKQSKLRDYNFSLRPLID</sequence>
<dbReference type="InterPro" id="IPR025997">
    <property type="entry name" value="SBP_2_dom"/>
</dbReference>
<dbReference type="GO" id="GO:0055085">
    <property type="term" value="P:transmembrane transport"/>
    <property type="evidence" value="ECO:0007669"/>
    <property type="project" value="UniProtKB-ARBA"/>
</dbReference>
<dbReference type="GO" id="GO:0030246">
    <property type="term" value="F:carbohydrate binding"/>
    <property type="evidence" value="ECO:0007669"/>
    <property type="project" value="UniProtKB-ARBA"/>
</dbReference>
<dbReference type="Pfam" id="PF13407">
    <property type="entry name" value="Peripla_BP_4"/>
    <property type="match status" value="1"/>
</dbReference>
<feature type="domain" description="Periplasmic binding protein" evidence="4">
    <location>
        <begin position="3"/>
        <end position="270"/>
    </location>
</feature>
<keyword evidence="3" id="KW-0732">Signal</keyword>
<accession>A0A9W6K664</accession>
<dbReference type="InterPro" id="IPR028082">
    <property type="entry name" value="Peripla_BP_I"/>
</dbReference>
<comment type="caution">
    <text evidence="5">The sequence shown here is derived from an EMBL/GenBank/DDBJ whole genome shotgun (WGS) entry which is preliminary data.</text>
</comment>
<evidence type="ECO:0000256" key="1">
    <source>
        <dbReference type="ARBA" id="ARBA00004196"/>
    </source>
</evidence>
<reference evidence="5" key="1">
    <citation type="journal article" date="2014" name="Int. J. Syst. Evol. Microbiol.">
        <title>Complete genome sequence of Corynebacterium casei LMG S-19264T (=DSM 44701T), isolated from a smear-ripened cheese.</title>
        <authorList>
            <consortium name="US DOE Joint Genome Institute (JGI-PGF)"/>
            <person name="Walter F."/>
            <person name="Albersmeier A."/>
            <person name="Kalinowski J."/>
            <person name="Ruckert C."/>
        </authorList>
    </citation>
    <scope>NUCLEOTIDE SEQUENCE</scope>
    <source>
        <strain evidence="5">VKM B-2935</strain>
    </source>
</reference>
<protein>
    <submittedName>
        <fullName evidence="5">Sugar ABC transporter substrate-binding protein</fullName>
    </submittedName>
</protein>
<proteinExistence type="inferred from homology"/>
<organism evidence="5 6">
    <name type="scientific">Pseudomonas turukhanskensis</name>
    <dbReference type="NCBI Taxonomy" id="1806536"/>
    <lineage>
        <taxon>Bacteria</taxon>
        <taxon>Pseudomonadati</taxon>
        <taxon>Pseudomonadota</taxon>
        <taxon>Gammaproteobacteria</taxon>
        <taxon>Pseudomonadales</taxon>
        <taxon>Pseudomonadaceae</taxon>
        <taxon>Pseudomonas</taxon>
    </lineage>
</organism>
<dbReference type="PANTHER" id="PTHR46847:SF2">
    <property type="entry name" value="ABC TRANSPORTER SUGAR-BINDING PROTEIN"/>
    <property type="match status" value="1"/>
</dbReference>
<dbReference type="Gene3D" id="3.40.50.2300">
    <property type="match status" value="2"/>
</dbReference>
<evidence type="ECO:0000259" key="4">
    <source>
        <dbReference type="Pfam" id="PF13407"/>
    </source>
</evidence>
<comment type="similarity">
    <text evidence="2">Belongs to the bacterial solute-binding protein 2 family.</text>
</comment>
<evidence type="ECO:0000256" key="3">
    <source>
        <dbReference type="ARBA" id="ARBA00022729"/>
    </source>
</evidence>
<name>A0A9W6K664_9PSED</name>
<evidence type="ECO:0000256" key="2">
    <source>
        <dbReference type="ARBA" id="ARBA00007639"/>
    </source>
</evidence>
<comment type="subcellular location">
    <subcellularLocation>
        <location evidence="1">Cell envelope</location>
    </subcellularLocation>
</comment>
<dbReference type="AlphaFoldDB" id="A0A9W6K664"/>
<dbReference type="CDD" id="cd06324">
    <property type="entry name" value="PBP1_ABC_sugar_binding-like"/>
    <property type="match status" value="1"/>
</dbReference>
<dbReference type="SUPFAM" id="SSF53822">
    <property type="entry name" value="Periplasmic binding protein-like I"/>
    <property type="match status" value="1"/>
</dbReference>
<dbReference type="EMBL" id="BSFN01000007">
    <property type="protein sequence ID" value="GLK89617.1"/>
    <property type="molecule type" value="Genomic_DNA"/>
</dbReference>
<keyword evidence="6" id="KW-1185">Reference proteome</keyword>
<dbReference type="GO" id="GO:0030313">
    <property type="term" value="C:cell envelope"/>
    <property type="evidence" value="ECO:0007669"/>
    <property type="project" value="UniProtKB-SubCell"/>
</dbReference>
<dbReference type="PANTHER" id="PTHR46847">
    <property type="entry name" value="D-ALLOSE-BINDING PERIPLASMIC PROTEIN-RELATED"/>
    <property type="match status" value="1"/>
</dbReference>